<dbReference type="Pfam" id="PF11901">
    <property type="entry name" value="DM9"/>
    <property type="match status" value="1"/>
</dbReference>
<dbReference type="OrthoDB" id="2142040at2759"/>
<feature type="compositionally biased region" description="Polar residues" evidence="1">
    <location>
        <begin position="537"/>
        <end position="559"/>
    </location>
</feature>
<keyword evidence="2" id="KW-0812">Transmembrane</keyword>
<feature type="compositionally biased region" description="Polar residues" evidence="1">
    <location>
        <begin position="253"/>
        <end position="276"/>
    </location>
</feature>
<organism evidence="3 4">
    <name type="scientific">Funneliformis caledonium</name>
    <dbReference type="NCBI Taxonomy" id="1117310"/>
    <lineage>
        <taxon>Eukaryota</taxon>
        <taxon>Fungi</taxon>
        <taxon>Fungi incertae sedis</taxon>
        <taxon>Mucoromycota</taxon>
        <taxon>Glomeromycotina</taxon>
        <taxon>Glomeromycetes</taxon>
        <taxon>Glomerales</taxon>
        <taxon>Glomeraceae</taxon>
        <taxon>Funneliformis</taxon>
    </lineage>
</organism>
<comment type="caution">
    <text evidence="3">The sequence shown here is derived from an EMBL/GenBank/DDBJ whole genome shotgun (WGS) entry which is preliminary data.</text>
</comment>
<evidence type="ECO:0000313" key="3">
    <source>
        <dbReference type="EMBL" id="CAG8478717.1"/>
    </source>
</evidence>
<feature type="compositionally biased region" description="Low complexity" evidence="1">
    <location>
        <begin position="420"/>
        <end position="436"/>
    </location>
</feature>
<protein>
    <submittedName>
        <fullName evidence="3">9007_t:CDS:1</fullName>
    </submittedName>
</protein>
<feature type="region of interest" description="Disordered" evidence="1">
    <location>
        <begin position="476"/>
        <end position="500"/>
    </location>
</feature>
<evidence type="ECO:0000313" key="4">
    <source>
        <dbReference type="Proteomes" id="UP000789570"/>
    </source>
</evidence>
<feature type="region of interest" description="Disordered" evidence="1">
    <location>
        <begin position="515"/>
        <end position="612"/>
    </location>
</feature>
<gene>
    <name evidence="3" type="ORF">FCALED_LOCUS2597</name>
</gene>
<feature type="region of interest" description="Disordered" evidence="1">
    <location>
        <begin position="764"/>
        <end position="798"/>
    </location>
</feature>
<keyword evidence="2" id="KW-1133">Transmembrane helix</keyword>
<keyword evidence="4" id="KW-1185">Reference proteome</keyword>
<feature type="compositionally biased region" description="Polar residues" evidence="1">
    <location>
        <begin position="353"/>
        <end position="369"/>
    </location>
</feature>
<feature type="compositionally biased region" description="Polar residues" evidence="1">
    <location>
        <begin position="768"/>
        <end position="788"/>
    </location>
</feature>
<dbReference type="InterPro" id="IPR006616">
    <property type="entry name" value="DM9_repeat"/>
</dbReference>
<proteinExistence type="predicted"/>
<feature type="compositionally biased region" description="Basic and acidic residues" evidence="1">
    <location>
        <begin position="15"/>
        <end position="28"/>
    </location>
</feature>
<dbReference type="AlphaFoldDB" id="A0A9N8WCY5"/>
<feature type="region of interest" description="Disordered" evidence="1">
    <location>
        <begin position="244"/>
        <end position="449"/>
    </location>
</feature>
<dbReference type="PANTHER" id="PTHR31649:SF1">
    <property type="entry name" value="FARNESOIC ACID O-METHYL TRANSFERASE DOMAIN-CONTAINING PROTEIN"/>
    <property type="match status" value="1"/>
</dbReference>
<feature type="compositionally biased region" description="Low complexity" evidence="1">
    <location>
        <begin position="338"/>
        <end position="352"/>
    </location>
</feature>
<dbReference type="PANTHER" id="PTHR31649">
    <property type="entry name" value="AGAP009604-PA"/>
    <property type="match status" value="1"/>
</dbReference>
<feature type="compositionally biased region" description="Basic and acidic residues" evidence="1">
    <location>
        <begin position="57"/>
        <end position="67"/>
    </location>
</feature>
<feature type="compositionally biased region" description="Polar residues" evidence="1">
    <location>
        <begin position="391"/>
        <end position="400"/>
    </location>
</feature>
<feature type="compositionally biased region" description="Polar residues" evidence="1">
    <location>
        <begin position="146"/>
        <end position="164"/>
    </location>
</feature>
<dbReference type="SMART" id="SM00696">
    <property type="entry name" value="DM9"/>
    <property type="match status" value="2"/>
</dbReference>
<evidence type="ECO:0000256" key="1">
    <source>
        <dbReference type="SAM" id="MobiDB-lite"/>
    </source>
</evidence>
<keyword evidence="2" id="KW-0472">Membrane</keyword>
<accession>A0A9N8WCY5</accession>
<reference evidence="3" key="1">
    <citation type="submission" date="2021-06" db="EMBL/GenBank/DDBJ databases">
        <authorList>
            <person name="Kallberg Y."/>
            <person name="Tangrot J."/>
            <person name="Rosling A."/>
        </authorList>
    </citation>
    <scope>NUCLEOTIDE SEQUENCE</scope>
    <source>
        <strain evidence="3">UK204</strain>
    </source>
</reference>
<feature type="compositionally biased region" description="Polar residues" evidence="1">
    <location>
        <begin position="303"/>
        <end position="318"/>
    </location>
</feature>
<feature type="compositionally biased region" description="Polar residues" evidence="1">
    <location>
        <begin position="327"/>
        <end position="337"/>
    </location>
</feature>
<name>A0A9N8WCY5_9GLOM</name>
<dbReference type="EMBL" id="CAJVPQ010000407">
    <property type="protein sequence ID" value="CAG8478717.1"/>
    <property type="molecule type" value="Genomic_DNA"/>
</dbReference>
<feature type="compositionally biased region" description="Polar residues" evidence="1">
    <location>
        <begin position="515"/>
        <end position="528"/>
    </location>
</feature>
<dbReference type="Proteomes" id="UP000789570">
    <property type="component" value="Unassembled WGS sequence"/>
</dbReference>
<feature type="compositionally biased region" description="Polar residues" evidence="1">
    <location>
        <begin position="584"/>
        <end position="596"/>
    </location>
</feature>
<feature type="transmembrane region" description="Helical" evidence="2">
    <location>
        <begin position="174"/>
        <end position="192"/>
    </location>
</feature>
<sequence>MVYSNVIRDEYELQKRQKAVKEDDDAKTKSGKGVQKLKGKKKFPNIPKAVGEFNGKNNDDGKEDTKGASKVNNTKANPKDNPKDPPKENPKENPKDNAKDNPKDNPKENPQGNKDDNPKSQNENKDPNQAKKPKGTPLPLFPDGSPNPNVPANNDTALPSTTVSNNNSAGGGEIFGLVVGALVAVGLIGMFVRRKVTGGRPREVDPELKEVQGADGSYVQKPHRHSYTSFEDQEKQRFDTIKSMMDRNPPLSPQLSKLTPVNNNLNSRRPYDSSTPPMTPILNPVKPTLKSTNSYDSQLGPPSVNNSSYSLQKKNSMESLRPLINSPVPSSPRNPQANSPNSQNFPFNSQQNEPSYPQSTYQGPSQSDQYYGGPPPLQQLYPIGPTHFQGVPSQSSNSPRSLEDPPHSPSSSKGEPVPTDHQVLSSSVSSSHQDQSNTQQEPSLDALQLPDLQPFIDLEDMMSKFTNVEDNRLNNVDLDEKRTSDLPPPTSNSYDNTVVPGLFSKDSSTLVNYNSLTSESRDIQSNVTPEDKDRSASHSSSVNSEQGNGSKPYINTNIENLDDHKITKNNTPPTNNESDYKQNVPETSNVRAQETRQIGPKQDLPMESDESENQVANAPILASPQLKQSSTIGFIKPVQSTMIIGRVSDESRLIMKSSPGITSFKVQPRMQPETIDTVSSFPEISAPIITETFKPATIIPNPVVAPVSQRPVPPRFDIDAMKRHLEKVKNMKAAIAGKNAAMNENHNVVNNESVVDQNQNQKIKDTTVDSPQQINNDKPKSETTSNKENQGKPLVRKKSVRFQADLTNQEEAHKVQSKVARKSILINKDDVINIQAAKWIADSDGKVPSNSFWEGDHAIGRAYFKDGLHVGYVKQGQGLIIGWGGKEHLLTHYEVLTGDKSHFHWVLCKGACRPQNFIPLKGGFESDGKELYIGRVHYNGKDRIGKAGQHLIDGMNFAVDGREISCPEYYVFAFRT</sequence>
<evidence type="ECO:0000256" key="2">
    <source>
        <dbReference type="SAM" id="Phobius"/>
    </source>
</evidence>
<feature type="region of interest" description="Disordered" evidence="1">
    <location>
        <begin position="15"/>
        <end position="164"/>
    </location>
</feature>
<feature type="compositionally biased region" description="Basic and acidic residues" evidence="1">
    <location>
        <begin position="77"/>
        <end position="129"/>
    </location>
</feature>